<evidence type="ECO:0000256" key="1">
    <source>
        <dbReference type="RuleBase" id="RU361190"/>
    </source>
</evidence>
<proteinExistence type="inferred from homology"/>
<keyword evidence="1" id="KW-0539">Nucleus</keyword>
<feature type="domain" description="Ubiquitin-like" evidence="2">
    <location>
        <begin position="12"/>
        <end position="87"/>
    </location>
</feature>
<dbReference type="InterPro" id="IPR000626">
    <property type="entry name" value="Ubiquitin-like_dom"/>
</dbReference>
<protein>
    <recommendedName>
        <fullName evidence="1">Small ubiquitin-related modifier</fullName>
        <shortName evidence="1">SUMO</shortName>
    </recommendedName>
</protein>
<dbReference type="CDD" id="cd01763">
    <property type="entry name" value="Ubl_SUMO_like"/>
    <property type="match status" value="1"/>
</dbReference>
<evidence type="ECO:0000259" key="2">
    <source>
        <dbReference type="PROSITE" id="PS50053"/>
    </source>
</evidence>
<dbReference type="SMART" id="SM00213">
    <property type="entry name" value="UBQ"/>
    <property type="match status" value="1"/>
</dbReference>
<keyword evidence="4" id="KW-1185">Reference proteome</keyword>
<reference evidence="3" key="1">
    <citation type="submission" date="2018-01" db="EMBL/GenBank/DDBJ databases">
        <authorList>
            <person name="Mao J.F."/>
        </authorList>
    </citation>
    <scope>NUCLEOTIDE SEQUENCE</scope>
    <source>
        <strain evidence="3">Huo1</strain>
        <tissue evidence="3">Leaf</tissue>
    </source>
</reference>
<dbReference type="GO" id="GO:0005634">
    <property type="term" value="C:nucleus"/>
    <property type="evidence" value="ECO:0007669"/>
    <property type="project" value="UniProtKB-SubCell"/>
</dbReference>
<sequence>MGESTTADQRKVAISIKSQDGDKMFFRVARDKKIQELLKIYCKGKNYLYREVSFIHNGDRIQPNQTLFQLGIEDGDEIAAMQHQSGGGNLSAFA</sequence>
<dbReference type="OrthoDB" id="897871at2759"/>
<dbReference type="Pfam" id="PF11976">
    <property type="entry name" value="Rad60-SLD"/>
    <property type="match status" value="1"/>
</dbReference>
<dbReference type="AlphaFoldDB" id="A0A8X9A6Z3"/>
<dbReference type="InterPro" id="IPR022617">
    <property type="entry name" value="Rad60/SUMO-like_dom"/>
</dbReference>
<comment type="subcellular location">
    <subcellularLocation>
        <location evidence="1">Nucleus</location>
    </subcellularLocation>
</comment>
<dbReference type="PROSITE" id="PS50053">
    <property type="entry name" value="UBIQUITIN_2"/>
    <property type="match status" value="1"/>
</dbReference>
<organism evidence="3">
    <name type="scientific">Salvia splendens</name>
    <name type="common">Scarlet sage</name>
    <dbReference type="NCBI Taxonomy" id="180675"/>
    <lineage>
        <taxon>Eukaryota</taxon>
        <taxon>Viridiplantae</taxon>
        <taxon>Streptophyta</taxon>
        <taxon>Embryophyta</taxon>
        <taxon>Tracheophyta</taxon>
        <taxon>Spermatophyta</taxon>
        <taxon>Magnoliopsida</taxon>
        <taxon>eudicotyledons</taxon>
        <taxon>Gunneridae</taxon>
        <taxon>Pentapetalae</taxon>
        <taxon>asterids</taxon>
        <taxon>lamiids</taxon>
        <taxon>Lamiales</taxon>
        <taxon>Lamiaceae</taxon>
        <taxon>Nepetoideae</taxon>
        <taxon>Mentheae</taxon>
        <taxon>Salviinae</taxon>
        <taxon>Salvia</taxon>
        <taxon>Salvia subgen. Calosphace</taxon>
        <taxon>core Calosphace</taxon>
    </lineage>
</organism>
<evidence type="ECO:0000313" key="3">
    <source>
        <dbReference type="EMBL" id="KAG6431217.1"/>
    </source>
</evidence>
<dbReference type="Proteomes" id="UP000298416">
    <property type="component" value="Unassembled WGS sequence"/>
</dbReference>
<comment type="similarity">
    <text evidence="1">Belongs to the ubiquitin family. SUMO subfamily.</text>
</comment>
<name>A0A8X9A6Z3_SALSN</name>
<dbReference type="Gene3D" id="3.10.20.90">
    <property type="entry name" value="Phosphatidylinositol 3-kinase Catalytic Subunit, Chain A, domain 1"/>
    <property type="match status" value="1"/>
</dbReference>
<dbReference type="SUPFAM" id="SSF54236">
    <property type="entry name" value="Ubiquitin-like"/>
    <property type="match status" value="1"/>
</dbReference>
<accession>A0A8X9A6Z3</accession>
<keyword evidence="1" id="KW-0833">Ubl conjugation pathway</keyword>
<comment type="caution">
    <text evidence="3">The sequence shown here is derived from an EMBL/GenBank/DDBJ whole genome shotgun (WGS) entry which is preliminary data.</text>
</comment>
<gene>
    <name evidence="3" type="ORF">SASPL_109294</name>
</gene>
<evidence type="ECO:0000313" key="4">
    <source>
        <dbReference type="Proteomes" id="UP000298416"/>
    </source>
</evidence>
<dbReference type="PANTHER" id="PTHR10562">
    <property type="entry name" value="SMALL UBIQUITIN-RELATED MODIFIER"/>
    <property type="match status" value="1"/>
</dbReference>
<reference evidence="3" key="2">
    <citation type="submission" date="2020-08" db="EMBL/GenBank/DDBJ databases">
        <title>Plant Genome Project.</title>
        <authorList>
            <person name="Zhang R.-G."/>
        </authorList>
    </citation>
    <scope>NUCLEOTIDE SEQUENCE</scope>
    <source>
        <strain evidence="3">Huo1</strain>
        <tissue evidence="3">Leaf</tissue>
    </source>
</reference>
<dbReference type="EMBL" id="PNBA02000003">
    <property type="protein sequence ID" value="KAG6431217.1"/>
    <property type="molecule type" value="Genomic_DNA"/>
</dbReference>
<dbReference type="InterPro" id="IPR029071">
    <property type="entry name" value="Ubiquitin-like_domsf"/>
</dbReference>